<sequence>MSLFDLQDVCIAIGSIATLDLPMVIDLIGIYGLKGPYCTLTTTNWFLQALSVIPRGSWGDVARRSYHDPLGRAGFLKFRLEPGTSASKIGNSKLLNRTPAAAVCGSAPSRAHARRTTCALAEANAGRISCDLDVWSSARRRSWSARLRDDARTGRVSGRATAPHDYATPCIRCCRLLRRWSRRWSAVERRCWSGDVRWLRAICARRCIALGAASCALPPRFPGGGGGAGAAAGLNSSRVWFGPVSDSP</sequence>
<evidence type="ECO:0008006" key="3">
    <source>
        <dbReference type="Google" id="ProtNLM"/>
    </source>
</evidence>
<evidence type="ECO:0000313" key="2">
    <source>
        <dbReference type="Proteomes" id="UP000250235"/>
    </source>
</evidence>
<evidence type="ECO:0000313" key="1">
    <source>
        <dbReference type="EMBL" id="KZV20813.1"/>
    </source>
</evidence>
<keyword evidence="2" id="KW-1185">Reference proteome</keyword>
<dbReference type="Proteomes" id="UP000250235">
    <property type="component" value="Unassembled WGS sequence"/>
</dbReference>
<organism evidence="1 2">
    <name type="scientific">Dorcoceras hygrometricum</name>
    <dbReference type="NCBI Taxonomy" id="472368"/>
    <lineage>
        <taxon>Eukaryota</taxon>
        <taxon>Viridiplantae</taxon>
        <taxon>Streptophyta</taxon>
        <taxon>Embryophyta</taxon>
        <taxon>Tracheophyta</taxon>
        <taxon>Spermatophyta</taxon>
        <taxon>Magnoliopsida</taxon>
        <taxon>eudicotyledons</taxon>
        <taxon>Gunneridae</taxon>
        <taxon>Pentapetalae</taxon>
        <taxon>asterids</taxon>
        <taxon>lamiids</taxon>
        <taxon>Lamiales</taxon>
        <taxon>Gesneriaceae</taxon>
        <taxon>Didymocarpoideae</taxon>
        <taxon>Trichosporeae</taxon>
        <taxon>Loxocarpinae</taxon>
        <taxon>Dorcoceras</taxon>
    </lineage>
</organism>
<reference evidence="1 2" key="1">
    <citation type="journal article" date="2015" name="Proc. Natl. Acad. Sci. U.S.A.">
        <title>The resurrection genome of Boea hygrometrica: A blueprint for survival of dehydration.</title>
        <authorList>
            <person name="Xiao L."/>
            <person name="Yang G."/>
            <person name="Zhang L."/>
            <person name="Yang X."/>
            <person name="Zhao S."/>
            <person name="Ji Z."/>
            <person name="Zhou Q."/>
            <person name="Hu M."/>
            <person name="Wang Y."/>
            <person name="Chen M."/>
            <person name="Xu Y."/>
            <person name="Jin H."/>
            <person name="Xiao X."/>
            <person name="Hu G."/>
            <person name="Bao F."/>
            <person name="Hu Y."/>
            <person name="Wan P."/>
            <person name="Li L."/>
            <person name="Deng X."/>
            <person name="Kuang T."/>
            <person name="Xiang C."/>
            <person name="Zhu J.K."/>
            <person name="Oliver M.J."/>
            <person name="He Y."/>
        </authorList>
    </citation>
    <scope>NUCLEOTIDE SEQUENCE [LARGE SCALE GENOMIC DNA]</scope>
    <source>
        <strain evidence="2">cv. XS01</strain>
    </source>
</reference>
<protein>
    <recommendedName>
        <fullName evidence="3">Helicase domain-containing family protein</fullName>
    </recommendedName>
</protein>
<name>A0A2Z7AG70_9LAMI</name>
<gene>
    <name evidence="1" type="ORF">F511_43315</name>
</gene>
<dbReference type="EMBL" id="KV015241">
    <property type="protein sequence ID" value="KZV20813.1"/>
    <property type="molecule type" value="Genomic_DNA"/>
</dbReference>
<dbReference type="AlphaFoldDB" id="A0A2Z7AG70"/>
<accession>A0A2Z7AG70</accession>
<proteinExistence type="predicted"/>